<dbReference type="EC" id="3.6.1.23" evidence="1"/>
<comment type="caution">
    <text evidence="1">The sequence shown here is derived from an EMBL/GenBank/DDBJ whole genome shotgun (WGS) entry which is preliminary data.</text>
</comment>
<protein>
    <submittedName>
        <fullName evidence="1">dUTP diphosphatase</fullName>
        <ecNumber evidence="1">3.6.1.23</ecNumber>
    </submittedName>
</protein>
<organism evidence="1 2">
    <name type="scientific">Aliarcobacter butzleri</name>
    <dbReference type="NCBI Taxonomy" id="28197"/>
    <lineage>
        <taxon>Bacteria</taxon>
        <taxon>Pseudomonadati</taxon>
        <taxon>Campylobacterota</taxon>
        <taxon>Epsilonproteobacteria</taxon>
        <taxon>Campylobacterales</taxon>
        <taxon>Arcobacteraceae</taxon>
        <taxon>Aliarcobacter</taxon>
    </lineage>
</organism>
<dbReference type="Pfam" id="PF08761">
    <property type="entry name" value="dUTPase_2"/>
    <property type="match status" value="1"/>
</dbReference>
<name>A0AAW7Q9U7_9BACT</name>
<proteinExistence type="predicted"/>
<evidence type="ECO:0000313" key="1">
    <source>
        <dbReference type="EMBL" id="MDN5123158.1"/>
    </source>
</evidence>
<sequence>MLYKDFKESIKTLGFLTIEDFINYSGVSSNEILNWEEKNEVPYVISLLLHLIKGEKEVLPANLALDSLVEECFPLATLLEEASSFPHKLEEMFLLQKKLNDSTNGNNWELGVNKYGKEINWLRCIHMEVAELIESTPWKHWKNINANPDMNNIHVELVDIWHFLMSYILQETNVPKAVSLVNTHCIYEASSDIDVRLMVREAEKLSYISLAIDTGNMPSFSGIERFIDQFFRCCKISGLSFTWLQKLYIGKNCLNQFRQDNGYKEGTYIKVWNGNEDNVVMVDLLEKMEDVSFDDLYSKLKEEYSKNRQFSL</sequence>
<dbReference type="SUPFAM" id="SSF101386">
    <property type="entry name" value="all-alpha NTP pyrophosphatases"/>
    <property type="match status" value="1"/>
</dbReference>
<dbReference type="EMBL" id="JAQJJG010000004">
    <property type="protein sequence ID" value="MDN5123158.1"/>
    <property type="molecule type" value="Genomic_DNA"/>
</dbReference>
<accession>A0AAW7Q9U7</accession>
<dbReference type="CDD" id="cd11527">
    <property type="entry name" value="NTP-PPase_dUTPase"/>
    <property type="match status" value="1"/>
</dbReference>
<dbReference type="Gene3D" id="1.10.4010.10">
    <property type="entry name" value="Type II deoxyuridine triphosphatase"/>
    <property type="match status" value="1"/>
</dbReference>
<gene>
    <name evidence="1" type="ORF">PJV93_04465</name>
</gene>
<dbReference type="Proteomes" id="UP001170364">
    <property type="component" value="Unassembled WGS sequence"/>
</dbReference>
<keyword evidence="1" id="KW-0378">Hydrolase</keyword>
<dbReference type="AlphaFoldDB" id="A0AAW7Q9U7"/>
<dbReference type="GO" id="GO:0004170">
    <property type="term" value="F:dUTP diphosphatase activity"/>
    <property type="evidence" value="ECO:0007669"/>
    <property type="project" value="UniProtKB-EC"/>
</dbReference>
<reference evidence="1" key="2">
    <citation type="submission" date="2023-01" db="EMBL/GenBank/DDBJ databases">
        <authorList>
            <person name="Uljanovas D."/>
        </authorList>
    </citation>
    <scope>NUCLEOTIDE SEQUENCE</scope>
    <source>
        <strain evidence="1">S41</strain>
    </source>
</reference>
<reference evidence="1" key="1">
    <citation type="journal article" date="2023" name="Microorganisms">
        <title>Genomic Characterization of Arcobacter butzleri Strains Isolated from Various Sources in Lithuania.</title>
        <authorList>
            <person name="Uljanovas D."/>
            <person name="Golz G."/>
            <person name="Fleischmann S."/>
            <person name="Kudirkiene E."/>
            <person name="Kasetiene N."/>
            <person name="Grineviciene A."/>
            <person name="Tamuleviciene E."/>
            <person name="Aksomaitiene J."/>
            <person name="Alter T."/>
            <person name="Malakauskas M."/>
        </authorList>
    </citation>
    <scope>NUCLEOTIDE SEQUENCE</scope>
    <source>
        <strain evidence="1">S41</strain>
    </source>
</reference>
<dbReference type="RefSeq" id="WP_301370123.1">
    <property type="nucleotide sequence ID" value="NZ_JAQJJF010000002.1"/>
</dbReference>
<evidence type="ECO:0000313" key="2">
    <source>
        <dbReference type="Proteomes" id="UP001170364"/>
    </source>
</evidence>
<dbReference type="InterPro" id="IPR014871">
    <property type="entry name" value="dUTPase/dCTP_pyrophosphatase"/>
</dbReference>